<evidence type="ECO:0000259" key="1">
    <source>
        <dbReference type="Pfam" id="PF01261"/>
    </source>
</evidence>
<sequence length="363" mass="41522">MPCRPGISTMSLGRCFAGHSISHKLSMATKYGIQGVEIFYEDLADLAHPSTPSNLISAATYIRNLCISYGLEIINLQPFMHYEGLLDRQQHAERIEEMKLWMRLARALGTDLISVPSTFLPKEEVSKDVSLIVADFREISDLGLQQTPVIRFNYESLAWGTYIDKWEQSWDIVQRVDRPNFGLCLDTYNILGRIYADPTAIDGRNPNADQEVKDSIQQMVEQIKPHKEKIFFVQLVDGEKLREPLVPGHPFYSEDQPARMSWSRNCRLFYGETERGAYMPVKDVAQAIIKDIGFDGWVSFELFNRDMNRTDEVVVEELASRAAVSWKKFVADLGLETDASLRLKRPRSIRTSSDTFEREAARL</sequence>
<reference evidence="2" key="1">
    <citation type="journal article" date="2020" name="Stud. Mycol.">
        <title>101 Dothideomycetes genomes: a test case for predicting lifestyles and emergence of pathogens.</title>
        <authorList>
            <person name="Haridas S."/>
            <person name="Albert R."/>
            <person name="Binder M."/>
            <person name="Bloem J."/>
            <person name="Labutti K."/>
            <person name="Salamov A."/>
            <person name="Andreopoulos B."/>
            <person name="Baker S."/>
            <person name="Barry K."/>
            <person name="Bills G."/>
            <person name="Bluhm B."/>
            <person name="Cannon C."/>
            <person name="Castanera R."/>
            <person name="Culley D."/>
            <person name="Daum C."/>
            <person name="Ezra D."/>
            <person name="Gonzalez J."/>
            <person name="Henrissat B."/>
            <person name="Kuo A."/>
            <person name="Liang C."/>
            <person name="Lipzen A."/>
            <person name="Lutzoni F."/>
            <person name="Magnuson J."/>
            <person name="Mondo S."/>
            <person name="Nolan M."/>
            <person name="Ohm R."/>
            <person name="Pangilinan J."/>
            <person name="Park H.-J."/>
            <person name="Ramirez L."/>
            <person name="Alfaro M."/>
            <person name="Sun H."/>
            <person name="Tritt A."/>
            <person name="Yoshinaga Y."/>
            <person name="Zwiers L.-H."/>
            <person name="Turgeon B."/>
            <person name="Goodwin S."/>
            <person name="Spatafora J."/>
            <person name="Crous P."/>
            <person name="Grigoriev I."/>
        </authorList>
    </citation>
    <scope>NUCLEOTIDE SEQUENCE</scope>
    <source>
        <strain evidence="2">CBS 627.86</strain>
    </source>
</reference>
<dbReference type="Pfam" id="PF01261">
    <property type="entry name" value="AP_endonuc_2"/>
    <property type="match status" value="1"/>
</dbReference>
<proteinExistence type="predicted"/>
<dbReference type="Proteomes" id="UP000799770">
    <property type="component" value="Unassembled WGS sequence"/>
</dbReference>
<dbReference type="SUPFAM" id="SSF51658">
    <property type="entry name" value="Xylose isomerase-like"/>
    <property type="match status" value="1"/>
</dbReference>
<gene>
    <name evidence="2" type="ORF">BDV96DRAFT_588270</name>
</gene>
<dbReference type="OrthoDB" id="5360893at2759"/>
<organism evidence="2 3">
    <name type="scientific">Lophiotrema nucula</name>
    <dbReference type="NCBI Taxonomy" id="690887"/>
    <lineage>
        <taxon>Eukaryota</taxon>
        <taxon>Fungi</taxon>
        <taxon>Dikarya</taxon>
        <taxon>Ascomycota</taxon>
        <taxon>Pezizomycotina</taxon>
        <taxon>Dothideomycetes</taxon>
        <taxon>Pleosporomycetidae</taxon>
        <taxon>Pleosporales</taxon>
        <taxon>Lophiotremataceae</taxon>
        <taxon>Lophiotrema</taxon>
    </lineage>
</organism>
<dbReference type="AlphaFoldDB" id="A0A6A5YL61"/>
<dbReference type="InterPro" id="IPR013022">
    <property type="entry name" value="Xyl_isomerase-like_TIM-brl"/>
</dbReference>
<dbReference type="InterPro" id="IPR050312">
    <property type="entry name" value="IolE/XylAMocC-like"/>
</dbReference>
<dbReference type="PANTHER" id="PTHR12110:SF21">
    <property type="entry name" value="XYLOSE ISOMERASE-LIKE TIM BARREL DOMAIN-CONTAINING PROTEIN"/>
    <property type="match status" value="1"/>
</dbReference>
<dbReference type="InterPro" id="IPR036237">
    <property type="entry name" value="Xyl_isomerase-like_sf"/>
</dbReference>
<feature type="domain" description="Xylose isomerase-like TIM barrel" evidence="1">
    <location>
        <begin position="28"/>
        <end position="314"/>
    </location>
</feature>
<keyword evidence="3" id="KW-1185">Reference proteome</keyword>
<accession>A0A6A5YL61</accession>
<evidence type="ECO:0000313" key="3">
    <source>
        <dbReference type="Proteomes" id="UP000799770"/>
    </source>
</evidence>
<dbReference type="Gene3D" id="3.20.20.150">
    <property type="entry name" value="Divalent-metal-dependent TIM barrel enzymes"/>
    <property type="match status" value="1"/>
</dbReference>
<protein>
    <submittedName>
        <fullName evidence="2">3-dehydroshikimate dehydratase</fullName>
    </submittedName>
</protein>
<evidence type="ECO:0000313" key="2">
    <source>
        <dbReference type="EMBL" id="KAF2107845.1"/>
    </source>
</evidence>
<dbReference type="PANTHER" id="PTHR12110">
    <property type="entry name" value="HYDROXYPYRUVATE ISOMERASE"/>
    <property type="match status" value="1"/>
</dbReference>
<dbReference type="EMBL" id="ML977351">
    <property type="protein sequence ID" value="KAF2107845.1"/>
    <property type="molecule type" value="Genomic_DNA"/>
</dbReference>
<name>A0A6A5YL61_9PLEO</name>